<comment type="caution">
    <text evidence="2">The sequence shown here is derived from an EMBL/GenBank/DDBJ whole genome shotgun (WGS) entry which is preliminary data.</text>
</comment>
<evidence type="ECO:0008006" key="4">
    <source>
        <dbReference type="Google" id="ProtNLM"/>
    </source>
</evidence>
<name>A0AAD9GZE2_9STRA</name>
<accession>A0AAD9GZE2</accession>
<evidence type="ECO:0000313" key="3">
    <source>
        <dbReference type="Proteomes" id="UP001259832"/>
    </source>
</evidence>
<gene>
    <name evidence="2" type="ORF">P3T76_001562</name>
</gene>
<feature type="chain" id="PRO_5042207139" description="RxLR effector protein" evidence="1">
    <location>
        <begin position="20"/>
        <end position="134"/>
    </location>
</feature>
<dbReference type="EMBL" id="JASMQC010000002">
    <property type="protein sequence ID" value="KAK1947552.1"/>
    <property type="molecule type" value="Genomic_DNA"/>
</dbReference>
<proteinExistence type="predicted"/>
<dbReference type="AlphaFoldDB" id="A0AAD9GZE2"/>
<organism evidence="2 3">
    <name type="scientific">Phytophthora citrophthora</name>
    <dbReference type="NCBI Taxonomy" id="4793"/>
    <lineage>
        <taxon>Eukaryota</taxon>
        <taxon>Sar</taxon>
        <taxon>Stramenopiles</taxon>
        <taxon>Oomycota</taxon>
        <taxon>Peronosporomycetes</taxon>
        <taxon>Peronosporales</taxon>
        <taxon>Peronosporaceae</taxon>
        <taxon>Phytophthora</taxon>
    </lineage>
</organism>
<sequence length="134" mass="15161">MRFTFLLVIMAVLATAVSASEDAKPSQIKNTYNLANGVSARRRLRVHKALDVNSEERVIPDVYHLSKWEKAALYPKIRAWRLRKLDVNAAMAELGVAAREVGTKKMAIIRLYNKIVMNGGLKHTPKGKYITQRK</sequence>
<keyword evidence="1" id="KW-0732">Signal</keyword>
<dbReference type="Proteomes" id="UP001259832">
    <property type="component" value="Unassembled WGS sequence"/>
</dbReference>
<keyword evidence="3" id="KW-1185">Reference proteome</keyword>
<evidence type="ECO:0000313" key="2">
    <source>
        <dbReference type="EMBL" id="KAK1947552.1"/>
    </source>
</evidence>
<reference evidence="2" key="1">
    <citation type="submission" date="2023-08" db="EMBL/GenBank/DDBJ databases">
        <title>Reference Genome Resource for the Citrus Pathogen Phytophthora citrophthora.</title>
        <authorList>
            <person name="Moller H."/>
            <person name="Coetzee B."/>
            <person name="Rose L.J."/>
            <person name="Van Niekerk J.M."/>
        </authorList>
    </citation>
    <scope>NUCLEOTIDE SEQUENCE</scope>
    <source>
        <strain evidence="2">STE-U-9442</strain>
    </source>
</reference>
<protein>
    <recommendedName>
        <fullName evidence="4">RxLR effector protein</fullName>
    </recommendedName>
</protein>
<feature type="signal peptide" evidence="1">
    <location>
        <begin position="1"/>
        <end position="19"/>
    </location>
</feature>
<evidence type="ECO:0000256" key="1">
    <source>
        <dbReference type="SAM" id="SignalP"/>
    </source>
</evidence>